<feature type="domain" description="N-acetyltransferase" evidence="4">
    <location>
        <begin position="33"/>
        <end position="209"/>
    </location>
</feature>
<comment type="similarity">
    <text evidence="1">Belongs to the acetyltransferase family.</text>
</comment>
<name>A0AAP0EPB5_9MAGN</name>
<evidence type="ECO:0000256" key="2">
    <source>
        <dbReference type="ARBA" id="ARBA00022679"/>
    </source>
</evidence>
<dbReference type="FunFam" id="3.40.630.30:FF:000084">
    <property type="entry name" value="Probable N-acetyltransferase HLS1-like"/>
    <property type="match status" value="1"/>
</dbReference>
<sequence>MVVMNNNDKNKVATATILIHEQPDNKLLIRKSFRVREYDPDRDRPGVEDVERRCEVGPSGSVSLYTDLLGDPICRVRHSPAFLMLVAQMDDEEGEVVGLIRGCIKTVTCGQKLSRNPNSLNSAVPVYTKLAYILGLRVSPSHRRMGVGLKLVSRMEQWFRDTGAEYAYMATDKDNKPSVSLFTERCGYSKFRTPSILVQPVFAHRVKLPSRLMTIVKLGPVEADRLYRRHFSTTEFFPRDIDAVLRNPLSLGTFLAVPSRSEWTGIDRFLAEPAESWAVVSIWNCKEVFTLEGAPVAADSVGARAVQAVRGALFVWGGGSGADGVRMVRGLCGYAHNVAKEYGCGVVATEVASCEPLKRGIPHWERLSCAEDLWCVKRLGEDYSDGSLGDWTKSKPGNSIFVDPREI</sequence>
<dbReference type="Proteomes" id="UP001417504">
    <property type="component" value="Unassembled WGS sequence"/>
</dbReference>
<keyword evidence="2" id="KW-0808">Transferase</keyword>
<keyword evidence="6" id="KW-1185">Reference proteome</keyword>
<dbReference type="AlphaFoldDB" id="A0AAP0EPB5"/>
<dbReference type="Pfam" id="PF00583">
    <property type="entry name" value="Acetyltransf_1"/>
    <property type="match status" value="1"/>
</dbReference>
<organism evidence="5 6">
    <name type="scientific">Stephania japonica</name>
    <dbReference type="NCBI Taxonomy" id="461633"/>
    <lineage>
        <taxon>Eukaryota</taxon>
        <taxon>Viridiplantae</taxon>
        <taxon>Streptophyta</taxon>
        <taxon>Embryophyta</taxon>
        <taxon>Tracheophyta</taxon>
        <taxon>Spermatophyta</taxon>
        <taxon>Magnoliopsida</taxon>
        <taxon>Ranunculales</taxon>
        <taxon>Menispermaceae</taxon>
        <taxon>Menispermoideae</taxon>
        <taxon>Cissampelideae</taxon>
        <taxon>Stephania</taxon>
    </lineage>
</organism>
<dbReference type="PANTHER" id="PTHR47370">
    <property type="entry name" value="ACYL-COA N-ACYLTRANSFERASES (NAT) SUPERFAMILY PROTEIN"/>
    <property type="match status" value="1"/>
</dbReference>
<protein>
    <recommendedName>
        <fullName evidence="4">N-acetyltransferase domain-containing protein</fullName>
    </recommendedName>
</protein>
<comment type="caution">
    <text evidence="5">The sequence shown here is derived from an EMBL/GenBank/DDBJ whole genome shotgun (WGS) entry which is preliminary data.</text>
</comment>
<dbReference type="EMBL" id="JBBNAE010000009">
    <property type="protein sequence ID" value="KAK9097180.1"/>
    <property type="molecule type" value="Genomic_DNA"/>
</dbReference>
<dbReference type="InterPro" id="IPR000182">
    <property type="entry name" value="GNAT_dom"/>
</dbReference>
<evidence type="ECO:0000313" key="5">
    <source>
        <dbReference type="EMBL" id="KAK9097180.1"/>
    </source>
</evidence>
<accession>A0AAP0EPB5</accession>
<dbReference type="CDD" id="cd04301">
    <property type="entry name" value="NAT_SF"/>
    <property type="match status" value="1"/>
</dbReference>
<evidence type="ECO:0000256" key="1">
    <source>
        <dbReference type="ARBA" id="ARBA00008694"/>
    </source>
</evidence>
<evidence type="ECO:0000313" key="6">
    <source>
        <dbReference type="Proteomes" id="UP001417504"/>
    </source>
</evidence>
<dbReference type="InterPro" id="IPR052810">
    <property type="entry name" value="Plant_NAT"/>
</dbReference>
<dbReference type="SUPFAM" id="SSF55729">
    <property type="entry name" value="Acyl-CoA N-acyltransferases (Nat)"/>
    <property type="match status" value="1"/>
</dbReference>
<keyword evidence="3" id="KW-0012">Acyltransferase</keyword>
<dbReference type="GO" id="GO:0016747">
    <property type="term" value="F:acyltransferase activity, transferring groups other than amino-acyl groups"/>
    <property type="evidence" value="ECO:0007669"/>
    <property type="project" value="InterPro"/>
</dbReference>
<dbReference type="Gene3D" id="3.40.630.30">
    <property type="match status" value="1"/>
</dbReference>
<evidence type="ECO:0000256" key="3">
    <source>
        <dbReference type="ARBA" id="ARBA00023315"/>
    </source>
</evidence>
<evidence type="ECO:0000259" key="4">
    <source>
        <dbReference type="PROSITE" id="PS51186"/>
    </source>
</evidence>
<dbReference type="InterPro" id="IPR016181">
    <property type="entry name" value="Acyl_CoA_acyltransferase"/>
</dbReference>
<dbReference type="PANTHER" id="PTHR47370:SF10">
    <property type="entry name" value="N-ACETYLTRANSFERASE HLS1-RELATED"/>
    <property type="match status" value="1"/>
</dbReference>
<dbReference type="PROSITE" id="PS51186">
    <property type="entry name" value="GNAT"/>
    <property type="match status" value="1"/>
</dbReference>
<reference evidence="5 6" key="1">
    <citation type="submission" date="2024-01" db="EMBL/GenBank/DDBJ databases">
        <title>Genome assemblies of Stephania.</title>
        <authorList>
            <person name="Yang L."/>
        </authorList>
    </citation>
    <scope>NUCLEOTIDE SEQUENCE [LARGE SCALE GENOMIC DNA]</scope>
    <source>
        <strain evidence="5">QJT</strain>
        <tissue evidence="5">Leaf</tissue>
    </source>
</reference>
<proteinExistence type="inferred from homology"/>
<gene>
    <name evidence="5" type="ORF">Sjap_022677</name>
</gene>